<dbReference type="InterPro" id="IPR011989">
    <property type="entry name" value="ARM-like"/>
</dbReference>
<keyword evidence="6" id="KW-1185">Reference proteome</keyword>
<name>H3CGC2_TETNG</name>
<dbReference type="Ensembl" id="ENSTNIT00000007457.1">
    <property type="protein sequence ID" value="ENSTNIP00000007299.1"/>
    <property type="gene ID" value="ENSTNIG00000004647.1"/>
</dbReference>
<evidence type="ECO:0000313" key="5">
    <source>
        <dbReference type="Ensembl" id="ENSTNIP00000007299.1"/>
    </source>
</evidence>
<sequence length="842" mass="90440">MDSECASLLPQVCEVLADSRRSLPDDTSLEKLLDWFTGLTKSGAGACLLETCSCLPAFISSVGNNTALDPAIISFTLKLTGLLAASEDGFKLLQECSVLDLVFSHRHWQEKGLWEDPCLRIGWIQGLKSLLQHPAAFQFFVKSDFIEPLLHLQTDTSLFVASAANQTLVHILLSSPLPSSEEEQDDKTAQMSTGTDVVVAVSEFLAASLVPRDRSQLRRSLQTLRLLAGLLSQAGDPLRDTLLRTVLDPLEELAKADYSQLTLPLMESIMAAHRTSSCSVADVPDRRVSRLLSSMLSSRKPSDLLQAAAAFLHRGPRDSVHTVQAVRILLQPLYILTGHPLLGATDDLAMVEHLKSKPACISMICVSLTHAPQITDMPCDMVSCPPDSVVSAVLSVLKICSGFSPPADSRRVSRNVIGSSKVQKCALEALTALSASPGVKQKVSDVFGVLIDYLDNPDSDPTVLHKSYQALGKWASVCTDRSLITDQLREDLTAAVGKRVCDMRWEVRDSTVEFLGHLATEPGGGSASEALLSRGWITSLLTVALQDAESYVRASAVAGLAGTLTQRCQQGAAGEEINILKSEIVSRLLQILSEDTEGFSRRAVVRYFISWFSSSASRSSSASLLSQSVPGVLLRGSADLDWEVKVYTLELAELLLDRAFSGRQNRTKPRNHPRGAALGQEEAEVAAALSRLVELGVVSVLLGGLVDCDRPVALKACQLLVTLRETLCPLSGGLVDAVPCELPERGWGEEISRILGAEKRDAAGGKPGVDGDPEDPGDADGTVSVCELLASLGLDQKLDVLSQSSDHVHNSALSLLQDILAAGVTHTHPETQPGQEVIVDCY</sequence>
<dbReference type="PANTHER" id="PTHR21331:SF2">
    <property type="entry name" value="BRCA1-ASSOCIATED ATM ACTIVATOR 1"/>
    <property type="match status" value="1"/>
</dbReference>
<evidence type="ECO:0000256" key="1">
    <source>
        <dbReference type="ARBA" id="ARBA00004496"/>
    </source>
</evidence>
<dbReference type="GO" id="GO:0006974">
    <property type="term" value="P:DNA damage response"/>
    <property type="evidence" value="ECO:0007669"/>
    <property type="project" value="InterPro"/>
</dbReference>
<dbReference type="Proteomes" id="UP000007303">
    <property type="component" value="Unassembled WGS sequence"/>
</dbReference>
<dbReference type="GeneTree" id="ENSGT00390000017551"/>
<dbReference type="STRING" id="99883.ENSTNIP00000007299"/>
<dbReference type="InterPro" id="IPR016024">
    <property type="entry name" value="ARM-type_fold"/>
</dbReference>
<dbReference type="HOGENOM" id="CLU_018926_1_0_1"/>
<evidence type="ECO:0000256" key="4">
    <source>
        <dbReference type="SAM" id="MobiDB-lite"/>
    </source>
</evidence>
<dbReference type="Gene3D" id="1.25.10.10">
    <property type="entry name" value="Leucine-rich Repeat Variant"/>
    <property type="match status" value="1"/>
</dbReference>
<dbReference type="GO" id="GO:0005634">
    <property type="term" value="C:nucleus"/>
    <property type="evidence" value="ECO:0007669"/>
    <property type="project" value="TreeGrafter"/>
</dbReference>
<dbReference type="FunCoup" id="H3CGC2">
    <property type="interactions" value="1114"/>
</dbReference>
<dbReference type="AlphaFoldDB" id="H3CGC2"/>
<keyword evidence="2" id="KW-0963">Cytoplasm</keyword>
<reference evidence="5" key="2">
    <citation type="submission" date="2025-08" db="UniProtKB">
        <authorList>
            <consortium name="Ensembl"/>
        </authorList>
    </citation>
    <scope>IDENTIFICATION</scope>
</reference>
<organism evidence="5 6">
    <name type="scientific">Tetraodon nigroviridis</name>
    <name type="common">Spotted green pufferfish</name>
    <name type="synonym">Chelonodon nigroviridis</name>
    <dbReference type="NCBI Taxonomy" id="99883"/>
    <lineage>
        <taxon>Eukaryota</taxon>
        <taxon>Metazoa</taxon>
        <taxon>Chordata</taxon>
        <taxon>Craniata</taxon>
        <taxon>Vertebrata</taxon>
        <taxon>Euteleostomi</taxon>
        <taxon>Actinopterygii</taxon>
        <taxon>Neopterygii</taxon>
        <taxon>Teleostei</taxon>
        <taxon>Neoteleostei</taxon>
        <taxon>Acanthomorphata</taxon>
        <taxon>Eupercaria</taxon>
        <taxon>Tetraodontiformes</taxon>
        <taxon>Tetradontoidea</taxon>
        <taxon>Tetraodontidae</taxon>
        <taxon>Tetraodon</taxon>
    </lineage>
</organism>
<dbReference type="PANTHER" id="PTHR21331">
    <property type="entry name" value="BRCA1-ASSOCIATED ATM ACTIVATOR 1"/>
    <property type="match status" value="1"/>
</dbReference>
<reference evidence="5" key="3">
    <citation type="submission" date="2025-09" db="UniProtKB">
        <authorList>
            <consortium name="Ensembl"/>
        </authorList>
    </citation>
    <scope>IDENTIFICATION</scope>
</reference>
<accession>H3CGC2</accession>
<evidence type="ECO:0000256" key="2">
    <source>
        <dbReference type="ARBA" id="ARBA00022490"/>
    </source>
</evidence>
<evidence type="ECO:0000256" key="3">
    <source>
        <dbReference type="ARBA" id="ARBA00061308"/>
    </source>
</evidence>
<comment type="similarity">
    <text evidence="3">Belongs to the BRAT1 family.</text>
</comment>
<proteinExistence type="inferred from homology"/>
<dbReference type="SUPFAM" id="SSF48371">
    <property type="entry name" value="ARM repeat"/>
    <property type="match status" value="1"/>
</dbReference>
<dbReference type="GO" id="GO:0005737">
    <property type="term" value="C:cytoplasm"/>
    <property type="evidence" value="ECO:0007669"/>
    <property type="project" value="UniProtKB-SubCell"/>
</dbReference>
<reference evidence="6" key="1">
    <citation type="journal article" date="2004" name="Nature">
        <title>Genome duplication in the teleost fish Tetraodon nigroviridis reveals the early vertebrate proto-karyotype.</title>
        <authorList>
            <person name="Jaillon O."/>
            <person name="Aury J.-M."/>
            <person name="Brunet F."/>
            <person name="Petit J.-L."/>
            <person name="Stange-Thomann N."/>
            <person name="Mauceli E."/>
            <person name="Bouneau L."/>
            <person name="Fischer C."/>
            <person name="Ozouf-Costaz C."/>
            <person name="Bernot A."/>
            <person name="Nicaud S."/>
            <person name="Jaffe D."/>
            <person name="Fisher S."/>
            <person name="Lutfalla G."/>
            <person name="Dossat C."/>
            <person name="Segurens B."/>
            <person name="Dasilva C."/>
            <person name="Salanoubat M."/>
            <person name="Levy M."/>
            <person name="Boudet N."/>
            <person name="Castellano S."/>
            <person name="Anthouard V."/>
            <person name="Jubin C."/>
            <person name="Castelli V."/>
            <person name="Katinka M."/>
            <person name="Vacherie B."/>
            <person name="Biemont C."/>
            <person name="Skalli Z."/>
            <person name="Cattolico L."/>
            <person name="Poulain J."/>
            <person name="De Berardinis V."/>
            <person name="Cruaud C."/>
            <person name="Duprat S."/>
            <person name="Brottier P."/>
            <person name="Coutanceau J.-P."/>
            <person name="Gouzy J."/>
            <person name="Parra G."/>
            <person name="Lardier G."/>
            <person name="Chapple C."/>
            <person name="McKernan K.J."/>
            <person name="McEwan P."/>
            <person name="Bosak S."/>
            <person name="Kellis M."/>
            <person name="Volff J.-N."/>
            <person name="Guigo R."/>
            <person name="Zody M.C."/>
            <person name="Mesirov J."/>
            <person name="Lindblad-Toh K."/>
            <person name="Birren B."/>
            <person name="Nusbaum C."/>
            <person name="Kahn D."/>
            <person name="Robinson-Rechavi M."/>
            <person name="Laudet V."/>
            <person name="Schachter V."/>
            <person name="Quetier F."/>
            <person name="Saurin W."/>
            <person name="Scarpelli C."/>
            <person name="Wincker P."/>
            <person name="Lander E.S."/>
            <person name="Weissenbach J."/>
            <person name="Roest Crollius H."/>
        </authorList>
    </citation>
    <scope>NUCLEOTIDE SEQUENCE [LARGE SCALE GENOMIC DNA]</scope>
</reference>
<evidence type="ECO:0000313" key="6">
    <source>
        <dbReference type="Proteomes" id="UP000007303"/>
    </source>
</evidence>
<comment type="subcellular location">
    <subcellularLocation>
        <location evidence="1">Cytoplasm</location>
    </subcellularLocation>
</comment>
<dbReference type="InParanoid" id="H3CGC2"/>
<dbReference type="OMA" id="IQVFTEW"/>
<feature type="region of interest" description="Disordered" evidence="4">
    <location>
        <begin position="759"/>
        <end position="780"/>
    </location>
</feature>
<dbReference type="InterPro" id="IPR038904">
    <property type="entry name" value="BRAT1"/>
</dbReference>
<protein>
    <submittedName>
        <fullName evidence="5">BRCA1-associated ATM activator 1</fullName>
    </submittedName>
</protein>
<dbReference type="GO" id="GO:0008283">
    <property type="term" value="P:cell population proliferation"/>
    <property type="evidence" value="ECO:0007669"/>
    <property type="project" value="InterPro"/>
</dbReference>